<reference evidence="3 4" key="1">
    <citation type="submission" date="2018-05" db="EMBL/GenBank/DDBJ databases">
        <title>Genomic Encyclopedia of Type Strains, Phase IV (KMG-V): Genome sequencing to study the core and pangenomes of soil and plant-associated prokaryotes.</title>
        <authorList>
            <person name="Whitman W."/>
        </authorList>
    </citation>
    <scope>NUCLEOTIDE SEQUENCE [LARGE SCALE GENOMIC DNA]</scope>
    <source>
        <strain evidence="3 4">PNA 200-10</strain>
    </source>
</reference>
<feature type="compositionally biased region" description="Polar residues" evidence="1">
    <location>
        <begin position="48"/>
        <end position="57"/>
    </location>
</feature>
<proteinExistence type="predicted"/>
<feature type="chain" id="PRO_5015884731" evidence="2">
    <location>
        <begin position="23"/>
        <end position="115"/>
    </location>
</feature>
<evidence type="ECO:0000256" key="1">
    <source>
        <dbReference type="SAM" id="MobiDB-lite"/>
    </source>
</evidence>
<name>A0A2V2BDF9_9GAMM</name>
<accession>A0A2V2BDF9</accession>
<dbReference type="RefSeq" id="WP_109717986.1">
    <property type="nucleotide sequence ID" value="NZ_QGHF01000010.1"/>
</dbReference>
<keyword evidence="2" id="KW-0732">Signal</keyword>
<evidence type="ECO:0000313" key="4">
    <source>
        <dbReference type="Proteomes" id="UP000245981"/>
    </source>
</evidence>
<evidence type="ECO:0000256" key="2">
    <source>
        <dbReference type="SAM" id="SignalP"/>
    </source>
</evidence>
<dbReference type="OrthoDB" id="6631597at2"/>
<feature type="region of interest" description="Disordered" evidence="1">
    <location>
        <begin position="33"/>
        <end position="57"/>
    </location>
</feature>
<comment type="caution">
    <text evidence="3">The sequence shown here is derived from an EMBL/GenBank/DDBJ whole genome shotgun (WGS) entry which is preliminary data.</text>
</comment>
<organism evidence="3 4">
    <name type="scientific">Pantoea allii</name>
    <dbReference type="NCBI Taxonomy" id="574096"/>
    <lineage>
        <taxon>Bacteria</taxon>
        <taxon>Pseudomonadati</taxon>
        <taxon>Pseudomonadota</taxon>
        <taxon>Gammaproteobacteria</taxon>
        <taxon>Enterobacterales</taxon>
        <taxon>Erwiniaceae</taxon>
        <taxon>Pantoea</taxon>
    </lineage>
</organism>
<evidence type="ECO:0000313" key="3">
    <source>
        <dbReference type="EMBL" id="PWK94552.1"/>
    </source>
</evidence>
<feature type="signal peptide" evidence="2">
    <location>
        <begin position="1"/>
        <end position="22"/>
    </location>
</feature>
<gene>
    <name evidence="3" type="ORF">C7431_11046</name>
</gene>
<protein>
    <submittedName>
        <fullName evidence="3">TraL protein</fullName>
    </submittedName>
</protein>
<dbReference type="AlphaFoldDB" id="A0A2V2BDF9"/>
<dbReference type="EMBL" id="QGHF01000010">
    <property type="protein sequence ID" value="PWK94552.1"/>
    <property type="molecule type" value="Genomic_DNA"/>
</dbReference>
<dbReference type="Proteomes" id="UP000245981">
    <property type="component" value="Unassembled WGS sequence"/>
</dbReference>
<sequence>MKIIFSTLTLAAILCLPLCADAASCRAASAAQAGSQAGYNDAKKASDAWSQREGQMSDQLDNCLSGIRSVSISLPHLPSLQDIMNKASEKVCSAMTDKVNSYLPGNIDPWQSYGG</sequence>